<comment type="caution">
    <text evidence="2">The sequence shown here is derived from an EMBL/GenBank/DDBJ whole genome shotgun (WGS) entry which is preliminary data.</text>
</comment>
<keyword evidence="1" id="KW-0472">Membrane</keyword>
<feature type="transmembrane region" description="Helical" evidence="1">
    <location>
        <begin position="12"/>
        <end position="35"/>
    </location>
</feature>
<organism evidence="2 3">
    <name type="scientific">Candidatus Desulfaltia bathyphila</name>
    <dbReference type="NCBI Taxonomy" id="2841697"/>
    <lineage>
        <taxon>Bacteria</taxon>
        <taxon>Pseudomonadati</taxon>
        <taxon>Thermodesulfobacteriota</taxon>
        <taxon>Desulfobacteria</taxon>
        <taxon>Desulfobacterales</taxon>
        <taxon>Desulfobacterales incertae sedis</taxon>
        <taxon>Candidatus Desulfaltia</taxon>
    </lineage>
</organism>
<dbReference type="Gene3D" id="2.40.10.410">
    <property type="entry name" value="FlgT, C-terminal domain"/>
    <property type="match status" value="1"/>
</dbReference>
<dbReference type="EMBL" id="JACNLL010000047">
    <property type="protein sequence ID" value="MBC8199359.1"/>
    <property type="molecule type" value="Genomic_DNA"/>
</dbReference>
<dbReference type="PROSITE" id="PS51257">
    <property type="entry name" value="PROKAR_LIPOPROTEIN"/>
    <property type="match status" value="1"/>
</dbReference>
<reference evidence="2 3" key="1">
    <citation type="submission" date="2020-08" db="EMBL/GenBank/DDBJ databases">
        <title>Bridging the membrane lipid divide: bacteria of the FCB group superphylum have the potential to synthesize archaeal ether lipids.</title>
        <authorList>
            <person name="Villanueva L."/>
            <person name="Von Meijenfeldt F.A.B."/>
            <person name="Westbye A.B."/>
            <person name="Yadav S."/>
            <person name="Hopmans E.C."/>
            <person name="Dutilh B.E."/>
            <person name="Sinninghe Damste J.S."/>
        </authorList>
    </citation>
    <scope>NUCLEOTIDE SEQUENCE [LARGE SCALE GENOMIC DNA]</scope>
    <source>
        <strain evidence="2">NIOZ-UU82</strain>
    </source>
</reference>
<protein>
    <recommendedName>
        <fullName evidence="4">Curli production assembly/transport component CsgG</fullName>
    </recommendedName>
</protein>
<keyword evidence="1" id="KW-0812">Transmembrane</keyword>
<dbReference type="InterPro" id="IPR038165">
    <property type="entry name" value="FlgT_C_sf"/>
</dbReference>
<proteinExistence type="predicted"/>
<gene>
    <name evidence="2" type="ORF">H8E80_04845</name>
</gene>
<accession>A0A8J6N382</accession>
<dbReference type="AlphaFoldDB" id="A0A8J6N382"/>
<sequence length="316" mass="35214">MRIHNTAAYIRVVFAVIFFLFSISMIAGCSTYSSIKKSTKKIVRDITAPDDMKKKVAISFFANYTFCTSQNLEELFQKNLAETINRACSDILLIKPGDAGCPDFLTRPLLRETGRLDNLALAKAGRRLGLNAIITGALIDIKVYKEKQGFLWFKDDKNFLRVLISCEVYDTETGAKLFDESFDYEIRIDESEFASIKAKKVKETAALKNALEHVAEAMGEKICDIIGVLPWKGYIVSIANDKIIISSGRRAGLLRGDILEVYESGKIIQGKDGRRFFLPGLKTGEIKIADVYPDKSRAVLVTGDKIKAGCSVRVKQ</sequence>
<evidence type="ECO:0000313" key="3">
    <source>
        <dbReference type="Proteomes" id="UP000603545"/>
    </source>
</evidence>
<evidence type="ECO:0008006" key="4">
    <source>
        <dbReference type="Google" id="ProtNLM"/>
    </source>
</evidence>
<name>A0A8J6N382_9BACT</name>
<evidence type="ECO:0000313" key="2">
    <source>
        <dbReference type="EMBL" id="MBC8199359.1"/>
    </source>
</evidence>
<keyword evidence="1" id="KW-1133">Transmembrane helix</keyword>
<evidence type="ECO:0000256" key="1">
    <source>
        <dbReference type="SAM" id="Phobius"/>
    </source>
</evidence>
<dbReference type="Proteomes" id="UP000603545">
    <property type="component" value="Unassembled WGS sequence"/>
</dbReference>